<keyword evidence="1" id="KW-1133">Transmembrane helix</keyword>
<dbReference type="Proteomes" id="UP000031971">
    <property type="component" value="Unassembled WGS sequence"/>
</dbReference>
<dbReference type="OrthoDB" id="5291101at2"/>
<dbReference type="Gene3D" id="3.90.550.10">
    <property type="entry name" value="Spore Coat Polysaccharide Biosynthesis Protein SpsA, Chain A"/>
    <property type="match status" value="1"/>
</dbReference>
<dbReference type="GO" id="GO:0016740">
    <property type="term" value="F:transferase activity"/>
    <property type="evidence" value="ECO:0007669"/>
    <property type="project" value="UniProtKB-KW"/>
</dbReference>
<dbReference type="InterPro" id="IPR029044">
    <property type="entry name" value="Nucleotide-diphossugar_trans"/>
</dbReference>
<evidence type="ECO:0000259" key="2">
    <source>
        <dbReference type="Pfam" id="PF00535"/>
    </source>
</evidence>
<name>A0A0C2YNL5_PARME</name>
<proteinExistence type="predicted"/>
<feature type="transmembrane region" description="Helical" evidence="1">
    <location>
        <begin position="237"/>
        <end position="259"/>
    </location>
</feature>
<dbReference type="EMBL" id="JXSL01000035">
    <property type="protein sequence ID" value="KIL96698.1"/>
    <property type="molecule type" value="Genomic_DNA"/>
</dbReference>
<feature type="domain" description="Glycosyltransferase 2-like" evidence="2">
    <location>
        <begin position="16"/>
        <end position="138"/>
    </location>
</feature>
<dbReference type="SUPFAM" id="SSF53448">
    <property type="entry name" value="Nucleotide-diphospho-sugar transferases"/>
    <property type="match status" value="1"/>
</dbReference>
<evidence type="ECO:0000313" key="3">
    <source>
        <dbReference type="EMBL" id="KIL96698.1"/>
    </source>
</evidence>
<dbReference type="STRING" id="272627.CCC_01564"/>
<sequence>MMSNSGHVMSQTWRVSVVMPAYNEAATIGDVIRRTLDTGVVAEVVVVDDGSTDGTAQAAEAAGARAVRNPYNIGNGASVRRGSLAATGDVVVMMDADGQHPPEAIPSLLARLGEYDMVVAARTRNSDTSKLRNFGNRMLIMVAEWISGRRIADLTSGFRAIKRDHLLEHLHLFPNRYSYPTTITLAMMMGGRFVAYEPVDAISRRVHGNSNISPVRDFLRFIAIMVRMVMLFSPQRLFVPMGGMLFLLSAVASTLQYIYTGGIHSAGLALFLSSVYIACFGLLADQVALLRRKRHD</sequence>
<dbReference type="Pfam" id="PF00535">
    <property type="entry name" value="Glycos_transf_2"/>
    <property type="match status" value="1"/>
</dbReference>
<gene>
    <name evidence="3" type="ORF">CCC_01564</name>
</gene>
<dbReference type="CDD" id="cd04179">
    <property type="entry name" value="DPM_DPG-synthase_like"/>
    <property type="match status" value="1"/>
</dbReference>
<dbReference type="InterPro" id="IPR050256">
    <property type="entry name" value="Glycosyltransferase_2"/>
</dbReference>
<keyword evidence="4" id="KW-1185">Reference proteome</keyword>
<dbReference type="InterPro" id="IPR001173">
    <property type="entry name" value="Glyco_trans_2-like"/>
</dbReference>
<feature type="transmembrane region" description="Helical" evidence="1">
    <location>
        <begin position="265"/>
        <end position="284"/>
    </location>
</feature>
<protein>
    <submittedName>
        <fullName evidence="3">Glycosyltransferases involved in cell wall biogenesis</fullName>
    </submittedName>
</protein>
<keyword evidence="3" id="KW-0808">Transferase</keyword>
<dbReference type="PANTHER" id="PTHR48090">
    <property type="entry name" value="UNDECAPRENYL-PHOSPHATE 4-DEOXY-4-FORMAMIDO-L-ARABINOSE TRANSFERASE-RELATED"/>
    <property type="match status" value="1"/>
</dbReference>
<dbReference type="PANTHER" id="PTHR48090:SF7">
    <property type="entry name" value="RFBJ PROTEIN"/>
    <property type="match status" value="1"/>
</dbReference>
<comment type="caution">
    <text evidence="3">The sequence shown here is derived from an EMBL/GenBank/DDBJ whole genome shotgun (WGS) entry which is preliminary data.</text>
</comment>
<dbReference type="AlphaFoldDB" id="A0A0C2YNL5"/>
<organism evidence="3 4">
    <name type="scientific">Paramagnetospirillum magnetotacticum MS-1</name>
    <dbReference type="NCBI Taxonomy" id="272627"/>
    <lineage>
        <taxon>Bacteria</taxon>
        <taxon>Pseudomonadati</taxon>
        <taxon>Pseudomonadota</taxon>
        <taxon>Alphaproteobacteria</taxon>
        <taxon>Rhodospirillales</taxon>
        <taxon>Magnetospirillaceae</taxon>
        <taxon>Paramagnetospirillum</taxon>
    </lineage>
</organism>
<accession>A0A0C2YNL5</accession>
<evidence type="ECO:0000256" key="1">
    <source>
        <dbReference type="SAM" id="Phobius"/>
    </source>
</evidence>
<keyword evidence="1" id="KW-0812">Transmembrane</keyword>
<keyword evidence="1" id="KW-0472">Membrane</keyword>
<reference evidence="3 4" key="1">
    <citation type="submission" date="2015-01" db="EMBL/GenBank/DDBJ databases">
        <title>Genome Sequence of Magnetospirillum magnetotacticum Strain MS-1.</title>
        <authorList>
            <person name="Marinov G.K."/>
            <person name="Smalley M.D."/>
            <person name="DeSalvo G."/>
        </authorList>
    </citation>
    <scope>NUCLEOTIDE SEQUENCE [LARGE SCALE GENOMIC DNA]</scope>
    <source>
        <strain evidence="3 4">MS-1</strain>
    </source>
</reference>
<evidence type="ECO:0000313" key="4">
    <source>
        <dbReference type="Proteomes" id="UP000031971"/>
    </source>
</evidence>